<name>A0A392VQH1_9FABA</name>
<dbReference type="Proteomes" id="UP000265520">
    <property type="component" value="Unassembled WGS sequence"/>
</dbReference>
<accession>A0A392VQH1</accession>
<dbReference type="AlphaFoldDB" id="A0A392VQH1"/>
<evidence type="ECO:0000313" key="2">
    <source>
        <dbReference type="Proteomes" id="UP000265520"/>
    </source>
</evidence>
<feature type="non-terminal residue" evidence="1">
    <location>
        <position position="23"/>
    </location>
</feature>
<reference evidence="1 2" key="1">
    <citation type="journal article" date="2018" name="Front. Plant Sci.">
        <title>Red Clover (Trifolium pratense) and Zigzag Clover (T. medium) - A Picture of Genomic Similarities and Differences.</title>
        <authorList>
            <person name="Dluhosova J."/>
            <person name="Istvanek J."/>
            <person name="Nedelnik J."/>
            <person name="Repkova J."/>
        </authorList>
    </citation>
    <scope>NUCLEOTIDE SEQUENCE [LARGE SCALE GENOMIC DNA]</scope>
    <source>
        <strain evidence="2">cv. 10/8</strain>
        <tissue evidence="1">Leaf</tissue>
    </source>
</reference>
<keyword evidence="2" id="KW-1185">Reference proteome</keyword>
<comment type="caution">
    <text evidence="1">The sequence shown here is derived from an EMBL/GenBank/DDBJ whole genome shotgun (WGS) entry which is preliminary data.</text>
</comment>
<proteinExistence type="predicted"/>
<dbReference type="EMBL" id="LXQA011206779">
    <property type="protein sequence ID" value="MCI88955.1"/>
    <property type="molecule type" value="Genomic_DNA"/>
</dbReference>
<organism evidence="1 2">
    <name type="scientific">Trifolium medium</name>
    <dbReference type="NCBI Taxonomy" id="97028"/>
    <lineage>
        <taxon>Eukaryota</taxon>
        <taxon>Viridiplantae</taxon>
        <taxon>Streptophyta</taxon>
        <taxon>Embryophyta</taxon>
        <taxon>Tracheophyta</taxon>
        <taxon>Spermatophyta</taxon>
        <taxon>Magnoliopsida</taxon>
        <taxon>eudicotyledons</taxon>
        <taxon>Gunneridae</taxon>
        <taxon>Pentapetalae</taxon>
        <taxon>rosids</taxon>
        <taxon>fabids</taxon>
        <taxon>Fabales</taxon>
        <taxon>Fabaceae</taxon>
        <taxon>Papilionoideae</taxon>
        <taxon>50 kb inversion clade</taxon>
        <taxon>NPAAA clade</taxon>
        <taxon>Hologalegina</taxon>
        <taxon>IRL clade</taxon>
        <taxon>Trifolieae</taxon>
        <taxon>Trifolium</taxon>
    </lineage>
</organism>
<protein>
    <submittedName>
        <fullName evidence="1">Uncharacterized protein</fullName>
    </submittedName>
</protein>
<evidence type="ECO:0000313" key="1">
    <source>
        <dbReference type="EMBL" id="MCI88955.1"/>
    </source>
</evidence>
<sequence length="23" mass="2652">MNDLMHKYAKSGEWTGTRVQEVA</sequence>